<dbReference type="SUPFAM" id="SSF82153">
    <property type="entry name" value="FAS1 domain"/>
    <property type="match status" value="1"/>
</dbReference>
<dbReference type="Proteomes" id="UP000239649">
    <property type="component" value="Unassembled WGS sequence"/>
</dbReference>
<evidence type="ECO:0000259" key="2">
    <source>
        <dbReference type="PROSITE" id="PS50213"/>
    </source>
</evidence>
<feature type="domain" description="FAS1" evidence="2">
    <location>
        <begin position="560"/>
        <end position="715"/>
    </location>
</feature>
<dbReference type="Pfam" id="PF02469">
    <property type="entry name" value="Fasciclin"/>
    <property type="match status" value="1"/>
</dbReference>
<dbReference type="OrthoDB" id="540756at2759"/>
<dbReference type="AlphaFoldDB" id="A0A2P6VFW3"/>
<comment type="caution">
    <text evidence="3">The sequence shown here is derived from an EMBL/GenBank/DDBJ whole genome shotgun (WGS) entry which is preliminary data.</text>
</comment>
<feature type="compositionally biased region" description="Low complexity" evidence="1">
    <location>
        <begin position="116"/>
        <end position="129"/>
    </location>
</feature>
<feature type="region of interest" description="Disordered" evidence="1">
    <location>
        <begin position="62"/>
        <end position="149"/>
    </location>
</feature>
<keyword evidence="4" id="KW-1185">Reference proteome</keyword>
<dbReference type="SMART" id="SM00554">
    <property type="entry name" value="FAS1"/>
    <property type="match status" value="1"/>
</dbReference>
<protein>
    <submittedName>
        <fullName evidence="3">Fasciclin</fullName>
    </submittedName>
</protein>
<feature type="compositionally biased region" description="Low complexity" evidence="1">
    <location>
        <begin position="264"/>
        <end position="284"/>
    </location>
</feature>
<feature type="compositionally biased region" description="Acidic residues" evidence="1">
    <location>
        <begin position="254"/>
        <end position="263"/>
    </location>
</feature>
<evidence type="ECO:0000256" key="1">
    <source>
        <dbReference type="SAM" id="MobiDB-lite"/>
    </source>
</evidence>
<reference evidence="3 4" key="1">
    <citation type="journal article" date="2018" name="Plant J.">
        <title>Genome sequences of Chlorella sorokiniana UTEX 1602 and Micractinium conductrix SAG 241.80: implications to maltose excretion by a green alga.</title>
        <authorList>
            <person name="Arriola M.B."/>
            <person name="Velmurugan N."/>
            <person name="Zhang Y."/>
            <person name="Plunkett M.H."/>
            <person name="Hondzo H."/>
            <person name="Barney B.M."/>
        </authorList>
    </citation>
    <scope>NUCLEOTIDE SEQUENCE [LARGE SCALE GENOMIC DNA]</scope>
    <source>
        <strain evidence="3 4">SAG 241.80</strain>
    </source>
</reference>
<proteinExistence type="predicted"/>
<dbReference type="InterPro" id="IPR036378">
    <property type="entry name" value="FAS1_dom_sf"/>
</dbReference>
<dbReference type="PROSITE" id="PS50213">
    <property type="entry name" value="FAS1"/>
    <property type="match status" value="1"/>
</dbReference>
<dbReference type="CDD" id="cd00024">
    <property type="entry name" value="CD_CSD"/>
    <property type="match status" value="1"/>
</dbReference>
<evidence type="ECO:0000313" key="4">
    <source>
        <dbReference type="Proteomes" id="UP000239649"/>
    </source>
</evidence>
<sequence>MAPYLVEPGQEATSPATGAAATVATAALTPAAAAAAATQAAASAPAPTASAAAGVAKAAAAVATAAEGAPEEADSVVAGSGSAHPADTRSQARRDPPQASAGQGGDEAEREEETAAAELAEAAAEAELAVGSCEHTPPASPRAPPQRSLAEVVAGLPGSPVHLLHQRLDLPLPPMPDPCTFEEEDWLRQGCEVRSVIAHRQVGERLFVRVVWEDSWEPAEALVGPELEQYQRSRGADADTDVVGWAQQRQQEEAAAEEAEEEASAAAQGSGAAGSGRPRGSAAARGRRDGPQQAAAGGAAVRELLVSEELAVADHSGLVMRIEAASGSPPATTTLGLDPCFLRFPRCPAPARVEAAAAELQWAWPAIEALAEAAQRADTPAAAESLARLRDAMEAAFTAEEVASLARQTAQRKAVFGPLAPWLLKQACAQLAPLAAAEFNAWQRIGRLPRGDAHSAIALVAKTSSPTQPSDLRGIAVGALLAKLFAAGLERRVTAHAEAAGLHAEGQFGFRRQRSTEQAALALRTVIECHRQQRQCGGSSTRIGAVDAHKPPRLAAYSAVDSVTAFLMKEKGFGILLEAVLAANASIVETLSNPDLVATVFAPDDDAFLMLLKDLQLTKEELLANKDLLNAVLSYHVIGAKVTLQGLEEFQVVHTLLAGERGELMITAKIYQGRHFVYDVCLETTSGSKSLVKNAADNVVGKGGAAVIHAVNRVLIPGDKFFN</sequence>
<organism evidence="3 4">
    <name type="scientific">Micractinium conductrix</name>
    <dbReference type="NCBI Taxonomy" id="554055"/>
    <lineage>
        <taxon>Eukaryota</taxon>
        <taxon>Viridiplantae</taxon>
        <taxon>Chlorophyta</taxon>
        <taxon>core chlorophytes</taxon>
        <taxon>Trebouxiophyceae</taxon>
        <taxon>Chlorellales</taxon>
        <taxon>Chlorellaceae</taxon>
        <taxon>Chlorella clade</taxon>
        <taxon>Micractinium</taxon>
    </lineage>
</organism>
<accession>A0A2P6VFW3</accession>
<dbReference type="InterPro" id="IPR000782">
    <property type="entry name" value="FAS1_domain"/>
</dbReference>
<feature type="region of interest" description="Disordered" evidence="1">
    <location>
        <begin position="246"/>
        <end position="296"/>
    </location>
</feature>
<feature type="compositionally biased region" description="Acidic residues" evidence="1">
    <location>
        <begin position="106"/>
        <end position="115"/>
    </location>
</feature>
<gene>
    <name evidence="3" type="ORF">C2E20_3804</name>
</gene>
<name>A0A2P6VFW3_9CHLO</name>
<dbReference type="Gene3D" id="2.30.180.10">
    <property type="entry name" value="FAS1 domain"/>
    <property type="match status" value="1"/>
</dbReference>
<dbReference type="EMBL" id="LHPF02000008">
    <property type="protein sequence ID" value="PSC72986.1"/>
    <property type="molecule type" value="Genomic_DNA"/>
</dbReference>
<dbReference type="STRING" id="554055.A0A2P6VFW3"/>
<evidence type="ECO:0000313" key="3">
    <source>
        <dbReference type="EMBL" id="PSC72986.1"/>
    </source>
</evidence>
<feature type="compositionally biased region" description="Basic and acidic residues" evidence="1">
    <location>
        <begin position="86"/>
        <end position="96"/>
    </location>
</feature>